<feature type="compositionally biased region" description="Basic and acidic residues" evidence="1">
    <location>
        <begin position="125"/>
        <end position="138"/>
    </location>
</feature>
<gene>
    <name evidence="2" type="ORF">E4U56_003385</name>
</gene>
<proteinExistence type="predicted"/>
<evidence type="ECO:0000313" key="3">
    <source>
        <dbReference type="Proteomes" id="UP000784919"/>
    </source>
</evidence>
<dbReference type="AlphaFoldDB" id="A0A9P7SLQ9"/>
<feature type="region of interest" description="Disordered" evidence="1">
    <location>
        <begin position="20"/>
        <end position="166"/>
    </location>
</feature>
<feature type="compositionally biased region" description="Polar residues" evidence="1">
    <location>
        <begin position="100"/>
        <end position="110"/>
    </location>
</feature>
<evidence type="ECO:0000313" key="2">
    <source>
        <dbReference type="EMBL" id="KAG5962510.1"/>
    </source>
</evidence>
<feature type="compositionally biased region" description="Basic and acidic residues" evidence="1">
    <location>
        <begin position="84"/>
        <end position="94"/>
    </location>
</feature>
<dbReference type="EMBL" id="SRPS01000220">
    <property type="protein sequence ID" value="KAG5962510.1"/>
    <property type="molecule type" value="Genomic_DNA"/>
</dbReference>
<comment type="caution">
    <text evidence="2">The sequence shown here is derived from an EMBL/GenBank/DDBJ whole genome shotgun (WGS) entry which is preliminary data.</text>
</comment>
<organism evidence="2 3">
    <name type="scientific">Claviceps arundinis</name>
    <dbReference type="NCBI Taxonomy" id="1623583"/>
    <lineage>
        <taxon>Eukaryota</taxon>
        <taxon>Fungi</taxon>
        <taxon>Dikarya</taxon>
        <taxon>Ascomycota</taxon>
        <taxon>Pezizomycotina</taxon>
        <taxon>Sordariomycetes</taxon>
        <taxon>Hypocreomycetidae</taxon>
        <taxon>Hypocreales</taxon>
        <taxon>Clavicipitaceae</taxon>
        <taxon>Claviceps</taxon>
    </lineage>
</organism>
<evidence type="ECO:0000256" key="1">
    <source>
        <dbReference type="SAM" id="MobiDB-lite"/>
    </source>
</evidence>
<dbReference type="Proteomes" id="UP000784919">
    <property type="component" value="Unassembled WGS sequence"/>
</dbReference>
<accession>A0A9P7SLQ9</accession>
<dbReference type="OrthoDB" id="4948012at2759"/>
<name>A0A9P7SLQ9_9HYPO</name>
<feature type="compositionally biased region" description="Basic and acidic residues" evidence="1">
    <location>
        <begin position="21"/>
        <end position="35"/>
    </location>
</feature>
<reference evidence="2" key="1">
    <citation type="journal article" date="2020" name="bioRxiv">
        <title>Whole genome comparisons of ergot fungi reveals the divergence and evolution of species within the genus Claviceps are the result of varying mechanisms driving genome evolution and host range expansion.</title>
        <authorList>
            <person name="Wyka S.A."/>
            <person name="Mondo S.J."/>
            <person name="Liu M."/>
            <person name="Dettman J."/>
            <person name="Nalam V."/>
            <person name="Broders K.D."/>
        </authorList>
    </citation>
    <scope>NUCLEOTIDE SEQUENCE</scope>
    <source>
        <strain evidence="2">CCC 1102</strain>
    </source>
</reference>
<protein>
    <submittedName>
        <fullName evidence="2">Uncharacterized protein</fullName>
    </submittedName>
</protein>
<sequence>MFKWFWGRLRQWVRRFLGNGKAKDDNATSHFDQEKALSTGDTVPHGGTPGTTQANNLSDGHPPSSSSVSPNEAHAAEQRAPSAGEKDISEKMPIGDRQLPSESEQSNTQFGDHADEEVPNGQLHPESKQKNAPIEDNRGGQGIDDEQLLSKQKNVPSGDHRDEALDDGNDATAIRHLPEEPPTVDYTTHEREPVVEENVTRHVHTVYELERTRSTHVHEHFYHIQPVIDTSDAKEEDVARG</sequence>